<gene>
    <name evidence="6" type="ORF">V5799_022383</name>
</gene>
<evidence type="ECO:0000256" key="5">
    <source>
        <dbReference type="SAM" id="MobiDB-lite"/>
    </source>
</evidence>
<name>A0AAQ4FM46_AMBAM</name>
<reference evidence="6 7" key="1">
    <citation type="journal article" date="2023" name="Arcadia Sci">
        <title>De novo assembly of a long-read Amblyomma americanum tick genome.</title>
        <authorList>
            <person name="Chou S."/>
            <person name="Poskanzer K.E."/>
            <person name="Rollins M."/>
            <person name="Thuy-Boun P.S."/>
        </authorList>
    </citation>
    <scope>NUCLEOTIDE SEQUENCE [LARGE SCALE GENOMIC DNA]</scope>
    <source>
        <strain evidence="6">F_SG_1</strain>
        <tissue evidence="6">Salivary glands</tissue>
    </source>
</reference>
<dbReference type="InterPro" id="IPR043441">
    <property type="entry name" value="Tjap1/BEGAIN"/>
</dbReference>
<evidence type="ECO:0000256" key="3">
    <source>
        <dbReference type="ARBA" id="ARBA00023136"/>
    </source>
</evidence>
<keyword evidence="4" id="KW-0175">Coiled coil</keyword>
<feature type="compositionally biased region" description="Pro residues" evidence="5">
    <location>
        <begin position="58"/>
        <end position="69"/>
    </location>
</feature>
<dbReference type="GO" id="GO:0016020">
    <property type="term" value="C:membrane"/>
    <property type="evidence" value="ECO:0007669"/>
    <property type="project" value="UniProtKB-SubCell"/>
</dbReference>
<dbReference type="AlphaFoldDB" id="A0AAQ4FM46"/>
<protein>
    <recommendedName>
        <fullName evidence="8">Brain-enriched guanylate kinase-associated protein</fullName>
    </recommendedName>
</protein>
<organism evidence="6 7">
    <name type="scientific">Amblyomma americanum</name>
    <name type="common">Lone star tick</name>
    <dbReference type="NCBI Taxonomy" id="6943"/>
    <lineage>
        <taxon>Eukaryota</taxon>
        <taxon>Metazoa</taxon>
        <taxon>Ecdysozoa</taxon>
        <taxon>Arthropoda</taxon>
        <taxon>Chelicerata</taxon>
        <taxon>Arachnida</taxon>
        <taxon>Acari</taxon>
        <taxon>Parasitiformes</taxon>
        <taxon>Ixodida</taxon>
        <taxon>Ixodoidea</taxon>
        <taxon>Ixodidae</taxon>
        <taxon>Amblyomminae</taxon>
        <taxon>Amblyomma</taxon>
    </lineage>
</organism>
<evidence type="ECO:0008006" key="8">
    <source>
        <dbReference type="Google" id="ProtNLM"/>
    </source>
</evidence>
<keyword evidence="3" id="KW-0472">Membrane</keyword>
<sequence length="289" mass="32362">MSTMKCVCQECGCVCESCVSGSNSLHLHQEIEALKRQLLERDCHIVRMETQVLEGPPQGRPPEPPPPGAPCRQEACQDRWQRLQDGYRKLQKVNQGLEDKLLRVVDRCETEKNALSRDLQELTARLVDAQLALAQLREENEQYRNDCSVAVQLLQCKPSNFVASKYSTLPNELQEKVRNHLGSRAQRTPPEARVIRVPMPTFPPTAMVYSVSPEDTAPAQQQQDGNGPLPDYISAAVMAKVLEERARERRRSHPSKGTQASLCCSTRSSSQYCAGDGAVHQQRTTETLI</sequence>
<accession>A0AAQ4FM46</accession>
<evidence type="ECO:0000256" key="2">
    <source>
        <dbReference type="ARBA" id="ARBA00022553"/>
    </source>
</evidence>
<feature type="coiled-coil region" evidence="4">
    <location>
        <begin position="105"/>
        <end position="153"/>
    </location>
</feature>
<comment type="caution">
    <text evidence="6">The sequence shown here is derived from an EMBL/GenBank/DDBJ whole genome shotgun (WGS) entry which is preliminary data.</text>
</comment>
<evidence type="ECO:0000313" key="7">
    <source>
        <dbReference type="Proteomes" id="UP001321473"/>
    </source>
</evidence>
<dbReference type="PANTHER" id="PTHR28664">
    <property type="entry name" value="TIGHT JUNCTION-ASSOCIATED PROTEIN 1"/>
    <property type="match status" value="1"/>
</dbReference>
<keyword evidence="7" id="KW-1185">Reference proteome</keyword>
<proteinExistence type="predicted"/>
<dbReference type="Proteomes" id="UP001321473">
    <property type="component" value="Unassembled WGS sequence"/>
</dbReference>
<evidence type="ECO:0000256" key="1">
    <source>
        <dbReference type="ARBA" id="ARBA00004170"/>
    </source>
</evidence>
<evidence type="ECO:0000256" key="4">
    <source>
        <dbReference type="SAM" id="Coils"/>
    </source>
</evidence>
<comment type="subcellular location">
    <subcellularLocation>
        <location evidence="1">Membrane</location>
        <topology evidence="1">Peripheral membrane protein</topology>
    </subcellularLocation>
</comment>
<dbReference type="EMBL" id="JARKHS020001367">
    <property type="protein sequence ID" value="KAK8787843.1"/>
    <property type="molecule type" value="Genomic_DNA"/>
</dbReference>
<feature type="region of interest" description="Disordered" evidence="5">
    <location>
        <begin position="51"/>
        <end position="72"/>
    </location>
</feature>
<dbReference type="PANTHER" id="PTHR28664:SF4">
    <property type="entry name" value="TIGHT JUNCTION-ASSOCIATED PROTEIN 1"/>
    <property type="match status" value="1"/>
</dbReference>
<evidence type="ECO:0000313" key="6">
    <source>
        <dbReference type="EMBL" id="KAK8787843.1"/>
    </source>
</evidence>
<keyword evidence="2" id="KW-0597">Phosphoprotein</keyword>